<reference evidence="11 12" key="1">
    <citation type="submission" date="2019-03" db="EMBL/GenBank/DDBJ databases">
        <title>Deep-cultivation of Planctomycetes and their phenomic and genomic characterization uncovers novel biology.</title>
        <authorList>
            <person name="Wiegand S."/>
            <person name="Jogler M."/>
            <person name="Boedeker C."/>
            <person name="Pinto D."/>
            <person name="Vollmers J."/>
            <person name="Rivas-Marin E."/>
            <person name="Kohn T."/>
            <person name="Peeters S.H."/>
            <person name="Heuer A."/>
            <person name="Rast P."/>
            <person name="Oberbeckmann S."/>
            <person name="Bunk B."/>
            <person name="Jeske O."/>
            <person name="Meyerdierks A."/>
            <person name="Storesund J.E."/>
            <person name="Kallscheuer N."/>
            <person name="Luecker S."/>
            <person name="Lage O.M."/>
            <person name="Pohl T."/>
            <person name="Merkel B.J."/>
            <person name="Hornburger P."/>
            <person name="Mueller R.-W."/>
            <person name="Bruemmer F."/>
            <person name="Labrenz M."/>
            <person name="Spormann A.M."/>
            <person name="Op den Camp H."/>
            <person name="Overmann J."/>
            <person name="Amann R."/>
            <person name="Jetten M.S.M."/>
            <person name="Mascher T."/>
            <person name="Medema M.H."/>
            <person name="Devos D.P."/>
            <person name="Kaster A.-K."/>
            <person name="Ovreas L."/>
            <person name="Rohde M."/>
            <person name="Galperin M.Y."/>
            <person name="Jogler C."/>
        </authorList>
    </citation>
    <scope>NUCLEOTIDE SEQUENCE [LARGE SCALE GENOMIC DNA]</scope>
    <source>
        <strain evidence="11 12">Enr17</strain>
    </source>
</reference>
<dbReference type="EMBL" id="CP037452">
    <property type="protein sequence ID" value="QDV51260.1"/>
    <property type="molecule type" value="Genomic_DNA"/>
</dbReference>
<dbReference type="Proteomes" id="UP000318313">
    <property type="component" value="Chromosome"/>
</dbReference>
<evidence type="ECO:0000256" key="8">
    <source>
        <dbReference type="SAM" id="MobiDB-lite"/>
    </source>
</evidence>
<evidence type="ECO:0000256" key="4">
    <source>
        <dbReference type="ARBA" id="ARBA00022741"/>
    </source>
</evidence>
<protein>
    <recommendedName>
        <fullName evidence="1">non-specific serine/threonine protein kinase</fullName>
        <ecNumber evidence="1">2.7.11.1</ecNumber>
    </recommendedName>
</protein>
<keyword evidence="12" id="KW-1185">Reference proteome</keyword>
<evidence type="ECO:0000313" key="12">
    <source>
        <dbReference type="Proteomes" id="UP000318313"/>
    </source>
</evidence>
<evidence type="ECO:0000256" key="5">
    <source>
        <dbReference type="ARBA" id="ARBA00022777"/>
    </source>
</evidence>
<dbReference type="EC" id="2.7.11.1" evidence="1"/>
<dbReference type="InterPro" id="IPR008271">
    <property type="entry name" value="Ser/Thr_kinase_AS"/>
</dbReference>
<keyword evidence="6 7" id="KW-0067">ATP-binding</keyword>
<feature type="domain" description="Protein kinase" evidence="10">
    <location>
        <begin position="109"/>
        <end position="371"/>
    </location>
</feature>
<organism evidence="11 12">
    <name type="scientific">Gimesia fumaroli</name>
    <dbReference type="NCBI Taxonomy" id="2527976"/>
    <lineage>
        <taxon>Bacteria</taxon>
        <taxon>Pseudomonadati</taxon>
        <taxon>Planctomycetota</taxon>
        <taxon>Planctomycetia</taxon>
        <taxon>Planctomycetales</taxon>
        <taxon>Planctomycetaceae</taxon>
        <taxon>Gimesia</taxon>
    </lineage>
</organism>
<evidence type="ECO:0000256" key="9">
    <source>
        <dbReference type="SAM" id="Phobius"/>
    </source>
</evidence>
<evidence type="ECO:0000256" key="7">
    <source>
        <dbReference type="PROSITE-ProRule" id="PRU10141"/>
    </source>
</evidence>
<keyword evidence="3 11" id="KW-0808">Transferase</keyword>
<dbReference type="GO" id="GO:0005524">
    <property type="term" value="F:ATP binding"/>
    <property type="evidence" value="ECO:0007669"/>
    <property type="project" value="UniProtKB-UniRule"/>
</dbReference>
<evidence type="ECO:0000259" key="10">
    <source>
        <dbReference type="PROSITE" id="PS50011"/>
    </source>
</evidence>
<keyword evidence="4 7" id="KW-0547">Nucleotide-binding</keyword>
<feature type="compositionally biased region" description="Polar residues" evidence="8">
    <location>
        <begin position="796"/>
        <end position="811"/>
    </location>
</feature>
<feature type="transmembrane region" description="Helical" evidence="9">
    <location>
        <begin position="622"/>
        <end position="639"/>
    </location>
</feature>
<feature type="region of interest" description="Disordered" evidence="8">
    <location>
        <begin position="792"/>
        <end position="813"/>
    </location>
</feature>
<feature type="transmembrane region" description="Helical" evidence="9">
    <location>
        <begin position="1009"/>
        <end position="1030"/>
    </location>
</feature>
<dbReference type="PROSITE" id="PS00107">
    <property type="entry name" value="PROTEIN_KINASE_ATP"/>
    <property type="match status" value="1"/>
</dbReference>
<keyword evidence="9" id="KW-0812">Transmembrane</keyword>
<evidence type="ECO:0000256" key="3">
    <source>
        <dbReference type="ARBA" id="ARBA00022679"/>
    </source>
</evidence>
<dbReference type="FunFam" id="1.10.510.10:FF:000021">
    <property type="entry name" value="Serine/threonine protein kinase"/>
    <property type="match status" value="1"/>
</dbReference>
<dbReference type="RefSeq" id="WP_145310372.1">
    <property type="nucleotide sequence ID" value="NZ_CP037452.1"/>
</dbReference>
<feature type="binding site" evidence="7">
    <location>
        <position position="138"/>
    </location>
    <ligand>
        <name>ATP</name>
        <dbReference type="ChEBI" id="CHEBI:30616"/>
    </ligand>
</feature>
<feature type="transmembrane region" description="Helical" evidence="9">
    <location>
        <begin position="886"/>
        <end position="905"/>
    </location>
</feature>
<evidence type="ECO:0000256" key="1">
    <source>
        <dbReference type="ARBA" id="ARBA00012513"/>
    </source>
</evidence>
<dbReference type="Gene3D" id="1.10.510.10">
    <property type="entry name" value="Transferase(Phosphotransferase) domain 1"/>
    <property type="match status" value="1"/>
</dbReference>
<feature type="transmembrane region" description="Helical" evidence="9">
    <location>
        <begin position="486"/>
        <end position="506"/>
    </location>
</feature>
<feature type="transmembrane region" description="Helical" evidence="9">
    <location>
        <begin position="735"/>
        <end position="753"/>
    </location>
</feature>
<dbReference type="GO" id="GO:0004674">
    <property type="term" value="F:protein serine/threonine kinase activity"/>
    <property type="evidence" value="ECO:0007669"/>
    <property type="project" value="UniProtKB-KW"/>
</dbReference>
<feature type="transmembrane region" description="Helical" evidence="9">
    <location>
        <begin position="976"/>
        <end position="994"/>
    </location>
</feature>
<feature type="transmembrane region" description="Helical" evidence="9">
    <location>
        <begin position="942"/>
        <end position="964"/>
    </location>
</feature>
<feature type="transmembrane region" description="Helical" evidence="9">
    <location>
        <begin position="581"/>
        <end position="602"/>
    </location>
</feature>
<feature type="compositionally biased region" description="Basic and acidic residues" evidence="8">
    <location>
        <begin position="11"/>
        <end position="20"/>
    </location>
</feature>
<name>A0A518IDX2_9PLAN</name>
<dbReference type="Gene3D" id="3.30.200.20">
    <property type="entry name" value="Phosphorylase Kinase, domain 1"/>
    <property type="match status" value="1"/>
</dbReference>
<evidence type="ECO:0000256" key="6">
    <source>
        <dbReference type="ARBA" id="ARBA00022840"/>
    </source>
</evidence>
<dbReference type="PANTHER" id="PTHR43289:SF6">
    <property type="entry name" value="SERINE_THREONINE-PROTEIN KINASE NEKL-3"/>
    <property type="match status" value="1"/>
</dbReference>
<dbReference type="SMART" id="SM00220">
    <property type="entry name" value="S_TKc"/>
    <property type="match status" value="1"/>
</dbReference>
<evidence type="ECO:0000256" key="2">
    <source>
        <dbReference type="ARBA" id="ARBA00022527"/>
    </source>
</evidence>
<dbReference type="PANTHER" id="PTHR43289">
    <property type="entry name" value="MITOGEN-ACTIVATED PROTEIN KINASE KINASE KINASE 20-RELATED"/>
    <property type="match status" value="1"/>
</dbReference>
<feature type="transmembrane region" description="Helical" evidence="9">
    <location>
        <begin position="856"/>
        <end position="874"/>
    </location>
</feature>
<feature type="transmembrane region" description="Helical" evidence="9">
    <location>
        <begin position="512"/>
        <end position="530"/>
    </location>
</feature>
<feature type="transmembrane region" description="Helical" evidence="9">
    <location>
        <begin position="444"/>
        <end position="465"/>
    </location>
</feature>
<accession>A0A518IDX2</accession>
<dbReference type="OrthoDB" id="248210at2"/>
<dbReference type="InterPro" id="IPR000719">
    <property type="entry name" value="Prot_kinase_dom"/>
</dbReference>
<dbReference type="InterPro" id="IPR017441">
    <property type="entry name" value="Protein_kinase_ATP_BS"/>
</dbReference>
<proteinExistence type="predicted"/>
<dbReference type="PROSITE" id="PS00108">
    <property type="entry name" value="PROTEIN_KINASE_ST"/>
    <property type="match status" value="1"/>
</dbReference>
<dbReference type="SUPFAM" id="SSF56112">
    <property type="entry name" value="Protein kinase-like (PK-like)"/>
    <property type="match status" value="1"/>
</dbReference>
<dbReference type="InterPro" id="IPR011009">
    <property type="entry name" value="Kinase-like_dom_sf"/>
</dbReference>
<feature type="transmembrane region" description="Helical" evidence="9">
    <location>
        <begin position="684"/>
        <end position="704"/>
    </location>
</feature>
<feature type="transmembrane region" description="Helical" evidence="9">
    <location>
        <begin position="651"/>
        <end position="672"/>
    </location>
</feature>
<keyword evidence="9" id="KW-0472">Membrane</keyword>
<dbReference type="Pfam" id="PF00069">
    <property type="entry name" value="Pkinase"/>
    <property type="match status" value="1"/>
</dbReference>
<feature type="region of interest" description="Disordered" evidence="8">
    <location>
        <begin position="1"/>
        <end position="26"/>
    </location>
</feature>
<keyword evidence="9" id="KW-1133">Transmembrane helix</keyword>
<dbReference type="CDD" id="cd14014">
    <property type="entry name" value="STKc_PknB_like"/>
    <property type="match status" value="1"/>
</dbReference>
<evidence type="ECO:0000313" key="11">
    <source>
        <dbReference type="EMBL" id="QDV51260.1"/>
    </source>
</evidence>
<sequence>MSNPESDPSENSEREPEPTRENVNPQSIEGLFLIALEKKTPAERIQFLDETCGDNLEQRRRVEALLMAYDDAGSFLEKSPLGPVDTTSYPLDFLTPSDDPDLLGTLGEYQIQKVIGQGGMGIVFRALDPKLNRIVAIKVMSPLLAVNPNARKRFLREAQAAAAVSHPHIVTIHAVDEAQLPYLVMEFVVGQSLQEKLDKVGSLKVTEILRIGSQIAEGLAAAHKQGLIHRDIKPANILLENGVERVKITDFGLARAVDDVTITKTGEVSGTPQYMSPEQASGDHVDQRSDLFSLGAVMYAMCTGRSPFRASNLVAVVRRVCDDTPRPIQDVNEEIPDWLVEIIDCLLEKRPENRLQTAHEVAELLGAHLAHVQQPGAVPPMERKPSKPLRQQTEVPQKAALPVAKREVEVPSAMETDPRVFMPVGHAVLFLGGMIAFSEAHAPFSFLISAASSVFLGILIALVVYEAERRQAIPFMSLRMSDALSLPAAFAGGTLLLQMLFYLGVIPDFPRALLYILYTIGFTIYFVGGLRKRYPKSMEPVFKSTSPASPLPAETVAVENQPVESKGSATSVMLEQGSTPAVYIIAIVIALVLGIATGFQLISPSTPESSMTYEVMNKIVKFTLTLVFILTIASIVYWNRADKKPLPFITWFLSMLAMFMTLGVSFVTTAVIRAAPFGTKFTSLHGSILAASVLAILAVAGFAIRGHWLHIASKGPDYVTAVKEKDARTLTGTGIGIWGLMVFFYWMFTTGFFQPAFLANDDWQFLPILIFSLVGGLFVTAGFLMERSLKQDGNAPASSTRGTVSRGNSRGSGLDRSVAWTGSVLLLLPLFIWMYGTATGNHFAANVPEMTLVSSLFFIPIGFLLIVCGLQNLVKPGSKTAKLVDGLFLLACVFAGPVGILLYIARYIKRRDALAEEKSEQMPVAPSDDLFVQENRRSNKRVVLGVVLGIGLLMSMVLFTQIWVHLNRDEQLWAKIWGLRLAVISGMVVAAYFIKRKAASAAMNNPWNIMGWVTAVLAGLFTLSMLMQVIEKNIPAANKKQRVYEIDGQQPMETIVSQETGEKREVYGSRVLVQKNQLNQQASEAGKENLGAILLEGQEPGWRVGIFPVDPMQVRPADGVFGFADRFLTVDPLLVEVPAGMYRIRISCENAGWEVDDGNPKYDLAEVDVKPGAIVVPVRVARDYSRLAEAHPDWSQGGLFKFRWLDSKLGGLQVFTLTASQAKVVQELFNAYAADQPDVYEKVLMLVVPAGEGGDSNQTLKDVFNDGQHPAWNKLIVRGKDTGTFRLAKPLTMRLANSNPFGDGFPGDTNQQAKKRAAGGALIFSTEEGLRVDVKLSDASKETAAKAWMMKKNMAGKSIFEMSSGNYVIEVVSNAAGWQIDRQPAHYVDSQVTVKPGEVIQKTIRHNFQKLAEQHPDWSKGDRFQFLWPEPKEGGRMTHPLSAPQSKVVQQLLLALAAGKPDVAESELLKTANTEFELVPYKSITEIFNFEERPILNSLIVPGKSEGTWCLTEPKFKQSRQNGMGTGIF</sequence>
<feature type="transmembrane region" description="Helical" evidence="9">
    <location>
        <begin position="765"/>
        <end position="785"/>
    </location>
</feature>
<gene>
    <name evidence="11" type="primary">pknB_8</name>
    <name evidence="11" type="ORF">Enr17x_33150</name>
</gene>
<keyword evidence="2" id="KW-0723">Serine/threonine-protein kinase</keyword>
<keyword evidence="5 11" id="KW-0418">Kinase</keyword>
<dbReference type="KEGG" id="gfm:Enr17x_33150"/>
<dbReference type="PROSITE" id="PS50011">
    <property type="entry name" value="PROTEIN_KINASE_DOM"/>
    <property type="match status" value="1"/>
</dbReference>